<dbReference type="AlphaFoldDB" id="A0A371F3S1"/>
<proteinExistence type="inferred from homology"/>
<dbReference type="PANTHER" id="PTHR11926:SF1518">
    <property type="entry name" value="GLYCOSYLTRANSFERASE"/>
    <property type="match status" value="1"/>
</dbReference>
<evidence type="ECO:0000313" key="3">
    <source>
        <dbReference type="Proteomes" id="UP000257109"/>
    </source>
</evidence>
<evidence type="ECO:0000313" key="2">
    <source>
        <dbReference type="EMBL" id="RDX72914.1"/>
    </source>
</evidence>
<sequence>MPLPCPSSSLSCTLSKRESISKCSITRHHHHASPPLQIPTALLWIQPATILDIYYYYFDGNGEYMKGKMKETWCCSVELPGLPLLVEPLDLASFLLGLNPAYDTLMLSKFEEQFDDLDVETKARVLVEQKTNATLIEHVWKTEREEIKRCLEVVMGTGNKGQELRNNAKKWKALNQGGSSDKNLRAFLDDVSP</sequence>
<dbReference type="GO" id="GO:0080043">
    <property type="term" value="F:quercetin 3-O-glucosyltransferase activity"/>
    <property type="evidence" value="ECO:0007669"/>
    <property type="project" value="TreeGrafter"/>
</dbReference>
<dbReference type="Proteomes" id="UP000257109">
    <property type="component" value="Unassembled WGS sequence"/>
</dbReference>
<accession>A0A371F3S1</accession>
<dbReference type="SUPFAM" id="SSF53756">
    <property type="entry name" value="UDP-Glycosyltransferase/glycogen phosphorylase"/>
    <property type="match status" value="1"/>
</dbReference>
<protein>
    <submittedName>
        <fullName evidence="2">Crocetin glucosyltransferase, chloroplastic</fullName>
    </submittedName>
</protein>
<reference evidence="2" key="1">
    <citation type="submission" date="2018-05" db="EMBL/GenBank/DDBJ databases">
        <title>Draft genome of Mucuna pruriens seed.</title>
        <authorList>
            <person name="Nnadi N.E."/>
            <person name="Vos R."/>
            <person name="Hasami M.H."/>
            <person name="Devisetty U.K."/>
            <person name="Aguiy J.C."/>
        </authorList>
    </citation>
    <scope>NUCLEOTIDE SEQUENCE [LARGE SCALE GENOMIC DNA]</scope>
    <source>
        <strain evidence="2">JCA_2017</strain>
    </source>
</reference>
<gene>
    <name evidence="2" type="primary">UGT75L6</name>
    <name evidence="2" type="ORF">CR513_47544</name>
</gene>
<name>A0A371F3S1_MUCPR</name>
<comment type="caution">
    <text evidence="2">The sequence shown here is derived from an EMBL/GenBank/DDBJ whole genome shotgun (WGS) entry which is preliminary data.</text>
</comment>
<dbReference type="GO" id="GO:0080044">
    <property type="term" value="F:quercetin 7-O-glucosyltransferase activity"/>
    <property type="evidence" value="ECO:0007669"/>
    <property type="project" value="TreeGrafter"/>
</dbReference>
<dbReference type="EMBL" id="QJKJ01010712">
    <property type="protein sequence ID" value="RDX72914.1"/>
    <property type="molecule type" value="Genomic_DNA"/>
</dbReference>
<feature type="non-terminal residue" evidence="2">
    <location>
        <position position="1"/>
    </location>
</feature>
<organism evidence="2 3">
    <name type="scientific">Mucuna pruriens</name>
    <name type="common">Velvet bean</name>
    <name type="synonym">Dolichos pruriens</name>
    <dbReference type="NCBI Taxonomy" id="157652"/>
    <lineage>
        <taxon>Eukaryota</taxon>
        <taxon>Viridiplantae</taxon>
        <taxon>Streptophyta</taxon>
        <taxon>Embryophyta</taxon>
        <taxon>Tracheophyta</taxon>
        <taxon>Spermatophyta</taxon>
        <taxon>Magnoliopsida</taxon>
        <taxon>eudicotyledons</taxon>
        <taxon>Gunneridae</taxon>
        <taxon>Pentapetalae</taxon>
        <taxon>rosids</taxon>
        <taxon>fabids</taxon>
        <taxon>Fabales</taxon>
        <taxon>Fabaceae</taxon>
        <taxon>Papilionoideae</taxon>
        <taxon>50 kb inversion clade</taxon>
        <taxon>NPAAA clade</taxon>
        <taxon>indigoferoid/millettioid clade</taxon>
        <taxon>Phaseoleae</taxon>
        <taxon>Mucuna</taxon>
    </lineage>
</organism>
<comment type="similarity">
    <text evidence="1">Belongs to the UDP-glycosyltransferase family.</text>
</comment>
<keyword evidence="3" id="KW-1185">Reference proteome</keyword>
<evidence type="ECO:0000256" key="1">
    <source>
        <dbReference type="ARBA" id="ARBA00009995"/>
    </source>
</evidence>
<dbReference type="PANTHER" id="PTHR11926">
    <property type="entry name" value="GLUCOSYL/GLUCURONOSYL TRANSFERASES"/>
    <property type="match status" value="1"/>
</dbReference>
<dbReference type="STRING" id="157652.A0A371F3S1"/>
<dbReference type="Gene3D" id="3.40.50.2000">
    <property type="entry name" value="Glycogen Phosphorylase B"/>
    <property type="match status" value="3"/>
</dbReference>
<dbReference type="OrthoDB" id="5835829at2759"/>